<dbReference type="InterPro" id="IPR036291">
    <property type="entry name" value="NAD(P)-bd_dom_sf"/>
</dbReference>
<dbReference type="SUPFAM" id="SSF52283">
    <property type="entry name" value="Formate/glycerate dehydrogenase catalytic domain-like"/>
    <property type="match status" value="1"/>
</dbReference>
<organism evidence="7 8">
    <name type="scientific">Labrys wisconsinensis</name>
    <dbReference type="NCBI Taxonomy" id="425677"/>
    <lineage>
        <taxon>Bacteria</taxon>
        <taxon>Pseudomonadati</taxon>
        <taxon>Pseudomonadota</taxon>
        <taxon>Alphaproteobacteria</taxon>
        <taxon>Hyphomicrobiales</taxon>
        <taxon>Xanthobacteraceae</taxon>
        <taxon>Labrys</taxon>
    </lineage>
</organism>
<dbReference type="Pfam" id="PF00389">
    <property type="entry name" value="2-Hacid_dh"/>
    <property type="match status" value="1"/>
</dbReference>
<dbReference type="PANTHER" id="PTHR42789:SF1">
    <property type="entry name" value="D-ISOMER SPECIFIC 2-HYDROXYACID DEHYDROGENASE FAMILY PROTEIN (AFU_ORTHOLOGUE AFUA_6G10090)"/>
    <property type="match status" value="1"/>
</dbReference>
<dbReference type="InterPro" id="IPR006139">
    <property type="entry name" value="D-isomer_2_OHA_DH_cat_dom"/>
</dbReference>
<dbReference type="PROSITE" id="PS00671">
    <property type="entry name" value="D_2_HYDROXYACID_DH_3"/>
    <property type="match status" value="1"/>
</dbReference>
<dbReference type="Pfam" id="PF02826">
    <property type="entry name" value="2-Hacid_dh_C"/>
    <property type="match status" value="1"/>
</dbReference>
<dbReference type="CDD" id="cd12172">
    <property type="entry name" value="PGDH_like_2"/>
    <property type="match status" value="1"/>
</dbReference>
<name>A0ABU0JL71_9HYPH</name>
<sequence length="330" mass="34095">MSARIFVSWPGYSADDPETGGRLVAAGHELILAPKLGARSEDELIALSGDAVGAIVSTDPFTARVLAANPRLRIIARIGVGTDSIDAAAAARHGVAVSITPGMNAEPVADQTLALILALIRRVVPQDGAVKAGRWDRVGAHTPSELPGKTVGLVGAGTIGRAVARRLRGFDVSIVYFDRQAPDLEGARRLDSLEDLLAVADIVSLHAPLLPETRHLIDAPALARMKPTALLINTARGPLVDTSALFEALRRGTIAGAGLDVFEEEPPGEERLAGIPNLVCSAHIGGLSHESIRRMTISATDSVLAVLGGAVPPTVINPEVLGAGGGRAGS</sequence>
<keyword evidence="8" id="KW-1185">Reference proteome</keyword>
<comment type="caution">
    <text evidence="7">The sequence shown here is derived from an EMBL/GenBank/DDBJ whole genome shotgun (WGS) entry which is preliminary data.</text>
</comment>
<evidence type="ECO:0000256" key="4">
    <source>
        <dbReference type="RuleBase" id="RU003719"/>
    </source>
</evidence>
<gene>
    <name evidence="7" type="ORF">QO011_007038</name>
</gene>
<evidence type="ECO:0000256" key="2">
    <source>
        <dbReference type="ARBA" id="ARBA00023002"/>
    </source>
</evidence>
<reference evidence="7 8" key="1">
    <citation type="submission" date="2023-07" db="EMBL/GenBank/DDBJ databases">
        <title>Genomic Encyclopedia of Type Strains, Phase IV (KMG-IV): sequencing the most valuable type-strain genomes for metagenomic binning, comparative biology and taxonomic classification.</title>
        <authorList>
            <person name="Goeker M."/>
        </authorList>
    </citation>
    <scope>NUCLEOTIDE SEQUENCE [LARGE SCALE GENOMIC DNA]</scope>
    <source>
        <strain evidence="7 8">DSM 19619</strain>
    </source>
</reference>
<feature type="domain" description="D-isomer specific 2-hydroxyacid dehydrogenase NAD-binding" evidence="6">
    <location>
        <begin position="113"/>
        <end position="285"/>
    </location>
</feature>
<evidence type="ECO:0000259" key="6">
    <source>
        <dbReference type="Pfam" id="PF02826"/>
    </source>
</evidence>
<dbReference type="EMBL" id="JAUSVX010000019">
    <property type="protein sequence ID" value="MDQ0473999.1"/>
    <property type="molecule type" value="Genomic_DNA"/>
</dbReference>
<keyword evidence="3" id="KW-0520">NAD</keyword>
<dbReference type="RefSeq" id="WP_307282877.1">
    <property type="nucleotide sequence ID" value="NZ_JAUSVX010000019.1"/>
</dbReference>
<protein>
    <submittedName>
        <fullName evidence="7">Phosphoglycerate dehydrogenase-like enzyme</fullName>
    </submittedName>
</protein>
<evidence type="ECO:0000313" key="7">
    <source>
        <dbReference type="EMBL" id="MDQ0473999.1"/>
    </source>
</evidence>
<proteinExistence type="inferred from homology"/>
<dbReference type="InterPro" id="IPR006140">
    <property type="entry name" value="D-isomer_DH_NAD-bd"/>
</dbReference>
<accession>A0ABU0JL71</accession>
<dbReference type="InterPro" id="IPR029753">
    <property type="entry name" value="D-isomer_DH_CS"/>
</dbReference>
<evidence type="ECO:0000256" key="1">
    <source>
        <dbReference type="ARBA" id="ARBA00005854"/>
    </source>
</evidence>
<dbReference type="SUPFAM" id="SSF51735">
    <property type="entry name" value="NAD(P)-binding Rossmann-fold domains"/>
    <property type="match status" value="1"/>
</dbReference>
<evidence type="ECO:0000313" key="8">
    <source>
        <dbReference type="Proteomes" id="UP001242480"/>
    </source>
</evidence>
<dbReference type="InterPro" id="IPR050857">
    <property type="entry name" value="D-2-hydroxyacid_DH"/>
</dbReference>
<dbReference type="Proteomes" id="UP001242480">
    <property type="component" value="Unassembled WGS sequence"/>
</dbReference>
<feature type="domain" description="D-isomer specific 2-hydroxyacid dehydrogenase catalytic" evidence="5">
    <location>
        <begin position="38"/>
        <end position="317"/>
    </location>
</feature>
<dbReference type="PANTHER" id="PTHR42789">
    <property type="entry name" value="D-ISOMER SPECIFIC 2-HYDROXYACID DEHYDROGENASE FAMILY PROTEIN (AFU_ORTHOLOGUE AFUA_6G10090)"/>
    <property type="match status" value="1"/>
</dbReference>
<dbReference type="PROSITE" id="PS00670">
    <property type="entry name" value="D_2_HYDROXYACID_DH_2"/>
    <property type="match status" value="1"/>
</dbReference>
<dbReference type="Gene3D" id="3.40.50.720">
    <property type="entry name" value="NAD(P)-binding Rossmann-like Domain"/>
    <property type="match status" value="2"/>
</dbReference>
<keyword evidence="2 4" id="KW-0560">Oxidoreductase</keyword>
<comment type="similarity">
    <text evidence="1 4">Belongs to the D-isomer specific 2-hydroxyacid dehydrogenase family.</text>
</comment>
<evidence type="ECO:0000256" key="3">
    <source>
        <dbReference type="ARBA" id="ARBA00023027"/>
    </source>
</evidence>
<evidence type="ECO:0000259" key="5">
    <source>
        <dbReference type="Pfam" id="PF00389"/>
    </source>
</evidence>